<gene>
    <name evidence="1" type="ORF">BJ085DRAFT_40843</name>
</gene>
<organism evidence="1 2">
    <name type="scientific">Dimargaris cristalligena</name>
    <dbReference type="NCBI Taxonomy" id="215637"/>
    <lineage>
        <taxon>Eukaryota</taxon>
        <taxon>Fungi</taxon>
        <taxon>Fungi incertae sedis</taxon>
        <taxon>Zoopagomycota</taxon>
        <taxon>Kickxellomycotina</taxon>
        <taxon>Dimargaritomycetes</taxon>
        <taxon>Dimargaritales</taxon>
        <taxon>Dimargaritaceae</taxon>
        <taxon>Dimargaris</taxon>
    </lineage>
</organism>
<dbReference type="Proteomes" id="UP000268162">
    <property type="component" value="Unassembled WGS sequence"/>
</dbReference>
<sequence length="298" mass="34102">MRTVWRWDLTGLQRVLNRAHGDTTLARKQILLDRYLLAKRDNLHALTAEWDYIDYTRLTHAQCRVVFPLIYALSNFPADLMMLIYERFSAVTWDYPRIIAAADRYQDPLTRAHVKMFQTIEWNPLYSNLVTEFLVSVGATLAVTGQIAKLMHLVNHSSSPHIPVDSKVQQFLAVVVLEYGGLESREWAIAHAGPESAAKGMAQRQGFQQAFQSFPADLPIRELPWPYDPGEPSAHRHVHLYRDSNGSPRLAIRVRKSTTLELLREAGLPAEESVWLPRNTVHSILESVQMTIPDWLLE</sequence>
<dbReference type="AlphaFoldDB" id="A0A4P9ZN97"/>
<evidence type="ECO:0000313" key="1">
    <source>
        <dbReference type="EMBL" id="RKP34635.1"/>
    </source>
</evidence>
<protein>
    <submittedName>
        <fullName evidence="1">Uncharacterized protein</fullName>
    </submittedName>
</protein>
<dbReference type="EMBL" id="ML003125">
    <property type="protein sequence ID" value="RKP34635.1"/>
    <property type="molecule type" value="Genomic_DNA"/>
</dbReference>
<reference evidence="2" key="1">
    <citation type="journal article" date="2018" name="Nat. Microbiol.">
        <title>Leveraging single-cell genomics to expand the fungal tree of life.</title>
        <authorList>
            <person name="Ahrendt S.R."/>
            <person name="Quandt C.A."/>
            <person name="Ciobanu D."/>
            <person name="Clum A."/>
            <person name="Salamov A."/>
            <person name="Andreopoulos B."/>
            <person name="Cheng J.F."/>
            <person name="Woyke T."/>
            <person name="Pelin A."/>
            <person name="Henrissat B."/>
            <person name="Reynolds N.K."/>
            <person name="Benny G.L."/>
            <person name="Smith M.E."/>
            <person name="James T.Y."/>
            <person name="Grigoriev I.V."/>
        </authorList>
    </citation>
    <scope>NUCLEOTIDE SEQUENCE [LARGE SCALE GENOMIC DNA]</scope>
    <source>
        <strain evidence="2">RSA 468</strain>
    </source>
</reference>
<evidence type="ECO:0000313" key="2">
    <source>
        <dbReference type="Proteomes" id="UP000268162"/>
    </source>
</evidence>
<name>A0A4P9ZN97_9FUNG</name>
<keyword evidence="2" id="KW-1185">Reference proteome</keyword>
<proteinExistence type="predicted"/>
<accession>A0A4P9ZN97</accession>